<evidence type="ECO:0000256" key="2">
    <source>
        <dbReference type="ARBA" id="ARBA00022723"/>
    </source>
</evidence>
<dbReference type="Gene3D" id="1.20.1060.10">
    <property type="entry name" value="Taq DNA Polymerase, Chain T, domain 4"/>
    <property type="match status" value="1"/>
</dbReference>
<dbReference type="InterPro" id="IPR012337">
    <property type="entry name" value="RNaseH-like_sf"/>
</dbReference>
<keyword evidence="10" id="KW-0540">Nuclease</keyword>
<name>A0A6J5MU99_9CAUD</name>
<keyword evidence="4" id="KW-0378">Hydrolase</keyword>
<evidence type="ECO:0000256" key="4">
    <source>
        <dbReference type="ARBA" id="ARBA00022801"/>
    </source>
</evidence>
<feature type="domain" description="Uracil-DNA glycosylase-like" evidence="9">
    <location>
        <begin position="14"/>
        <end position="160"/>
    </location>
</feature>
<evidence type="ECO:0000259" key="9">
    <source>
        <dbReference type="SMART" id="SM00986"/>
    </source>
</evidence>
<dbReference type="PANTHER" id="PTHR33693:SF1">
    <property type="entry name" value="TYPE-4 URACIL-DNA GLYCOSYLASE"/>
    <property type="match status" value="1"/>
</dbReference>
<evidence type="ECO:0000256" key="7">
    <source>
        <dbReference type="ARBA" id="ARBA00023109"/>
    </source>
</evidence>
<dbReference type="SMART" id="SM00986">
    <property type="entry name" value="UDG"/>
    <property type="match status" value="1"/>
</dbReference>
<accession>A0A6J5MU99</accession>
<dbReference type="SUPFAM" id="SSF56672">
    <property type="entry name" value="DNA/RNA polymerases"/>
    <property type="match status" value="1"/>
</dbReference>
<dbReference type="SUPFAM" id="SSF52141">
    <property type="entry name" value="Uracil-DNA glycosylase-like"/>
    <property type="match status" value="1"/>
</dbReference>
<dbReference type="GO" id="GO:0051539">
    <property type="term" value="F:4 iron, 4 sulfur cluster binding"/>
    <property type="evidence" value="ECO:0007669"/>
    <property type="project" value="UniProtKB-KW"/>
</dbReference>
<dbReference type="Pfam" id="PF03167">
    <property type="entry name" value="UDG"/>
    <property type="match status" value="1"/>
</dbReference>
<proteinExistence type="predicted"/>
<dbReference type="GO" id="GO:0003887">
    <property type="term" value="F:DNA-directed DNA polymerase activity"/>
    <property type="evidence" value="ECO:0007669"/>
    <property type="project" value="InterPro"/>
</dbReference>
<evidence type="ECO:0000256" key="3">
    <source>
        <dbReference type="ARBA" id="ARBA00022763"/>
    </source>
</evidence>
<evidence type="ECO:0000256" key="8">
    <source>
        <dbReference type="ARBA" id="ARBA00023204"/>
    </source>
</evidence>
<dbReference type="GO" id="GO:0097506">
    <property type="term" value="F:deaminated base DNA N-glycosylase activity"/>
    <property type="evidence" value="ECO:0007669"/>
    <property type="project" value="UniProtKB-ARBA"/>
</dbReference>
<organism evidence="10">
    <name type="scientific">uncultured Caudovirales phage</name>
    <dbReference type="NCBI Taxonomy" id="2100421"/>
    <lineage>
        <taxon>Viruses</taxon>
        <taxon>Duplodnaviria</taxon>
        <taxon>Heunggongvirae</taxon>
        <taxon>Uroviricota</taxon>
        <taxon>Caudoviricetes</taxon>
        <taxon>Peduoviridae</taxon>
        <taxon>Maltschvirus</taxon>
        <taxon>Maltschvirus maltsch</taxon>
    </lineage>
</organism>
<keyword evidence="2" id="KW-0479">Metal-binding</keyword>
<dbReference type="InterPro" id="IPR001098">
    <property type="entry name" value="DNA-dir_DNA_pol_A_palm_dom"/>
</dbReference>
<keyword evidence="7" id="KW-0235">DNA replication</keyword>
<dbReference type="GO" id="GO:0006281">
    <property type="term" value="P:DNA repair"/>
    <property type="evidence" value="ECO:0007669"/>
    <property type="project" value="UniProtKB-KW"/>
</dbReference>
<dbReference type="Gene3D" id="3.40.470.10">
    <property type="entry name" value="Uracil-DNA glycosylase-like domain"/>
    <property type="match status" value="1"/>
</dbReference>
<protein>
    <submittedName>
        <fullName evidence="10">PolA DNA polymerase I - 3'-5' exonuclease and polymerase domains</fullName>
    </submittedName>
</protein>
<dbReference type="Pfam" id="PF00476">
    <property type="entry name" value="DNA_pol_A"/>
    <property type="match status" value="1"/>
</dbReference>
<dbReference type="Gene3D" id="3.30.420.10">
    <property type="entry name" value="Ribonuclease H-like superfamily/Ribonuclease H"/>
    <property type="match status" value="1"/>
</dbReference>
<dbReference type="GO" id="GO:0003677">
    <property type="term" value="F:DNA binding"/>
    <property type="evidence" value="ECO:0007669"/>
    <property type="project" value="InterPro"/>
</dbReference>
<evidence type="ECO:0000256" key="6">
    <source>
        <dbReference type="ARBA" id="ARBA00023014"/>
    </source>
</evidence>
<evidence type="ECO:0000256" key="5">
    <source>
        <dbReference type="ARBA" id="ARBA00023004"/>
    </source>
</evidence>
<dbReference type="InterPro" id="IPR043502">
    <property type="entry name" value="DNA/RNA_pol_sf"/>
</dbReference>
<keyword evidence="10" id="KW-0269">Exonuclease</keyword>
<dbReference type="InterPro" id="IPR051536">
    <property type="entry name" value="UDG_Type-4/5"/>
</dbReference>
<dbReference type="SMART" id="SM00987">
    <property type="entry name" value="UreE_C"/>
    <property type="match status" value="1"/>
</dbReference>
<dbReference type="InterPro" id="IPR036397">
    <property type="entry name" value="RNaseH_sf"/>
</dbReference>
<dbReference type="EMBL" id="LR796546">
    <property type="protein sequence ID" value="CAB4150484.1"/>
    <property type="molecule type" value="Genomic_DNA"/>
</dbReference>
<dbReference type="InterPro" id="IPR036895">
    <property type="entry name" value="Uracil-DNA_glycosylase-like_sf"/>
</dbReference>
<dbReference type="GO" id="GO:0039693">
    <property type="term" value="P:viral DNA genome replication"/>
    <property type="evidence" value="ECO:0007669"/>
    <property type="project" value="UniProtKB-KW"/>
</dbReference>
<dbReference type="GO" id="GO:0008408">
    <property type="term" value="F:3'-5' exonuclease activity"/>
    <property type="evidence" value="ECO:0007669"/>
    <property type="project" value="InterPro"/>
</dbReference>
<keyword evidence="8" id="KW-0234">DNA repair</keyword>
<reference evidence="10" key="1">
    <citation type="submission" date="2020-04" db="EMBL/GenBank/DDBJ databases">
        <authorList>
            <person name="Chiriac C."/>
            <person name="Salcher M."/>
            <person name="Ghai R."/>
            <person name="Kavagutti S V."/>
        </authorList>
    </citation>
    <scope>NUCLEOTIDE SEQUENCE</scope>
</reference>
<evidence type="ECO:0000256" key="1">
    <source>
        <dbReference type="ARBA" id="ARBA00022485"/>
    </source>
</evidence>
<dbReference type="PANTHER" id="PTHR33693">
    <property type="entry name" value="TYPE-5 URACIL-DNA GLYCOSYLASE"/>
    <property type="match status" value="1"/>
</dbReference>
<dbReference type="InterPro" id="IPR005122">
    <property type="entry name" value="Uracil-DNA_glycosylase-like"/>
</dbReference>
<dbReference type="InterPro" id="IPR002562">
    <property type="entry name" value="3'-5'_exonuclease_dom"/>
</dbReference>
<dbReference type="SUPFAM" id="SSF53098">
    <property type="entry name" value="Ribonuclease H-like"/>
    <property type="match status" value="1"/>
</dbReference>
<keyword evidence="1" id="KW-0004">4Fe-4S</keyword>
<keyword evidence="7" id="KW-1194">Viral DNA replication</keyword>
<keyword evidence="3" id="KW-0227">DNA damage</keyword>
<keyword evidence="5" id="KW-0408">Iron</keyword>
<dbReference type="GO" id="GO:0046872">
    <property type="term" value="F:metal ion binding"/>
    <property type="evidence" value="ECO:0007669"/>
    <property type="project" value="UniProtKB-KW"/>
</dbReference>
<keyword evidence="6" id="KW-0411">Iron-sulfur</keyword>
<sequence length="548" mass="62759">MERAAAIGLSIDCLGDGDVNSEVLIIGEAPGRQESQMKMPLVGPSGKFIWECLREYGITRTKCYITNVIKKQLVDDVEGKQGVSKNEVSHWQGILDYEVSQLPNIRYVLLLGSHALRAFTGHEGIEQWRGTVLTDGSKQIIIAYNPANLMRKPSLEPIFKLDISKLEMCRRGLWSEYSIEPYIDPSPAEAIRWCDKMIQEDTPVSFDIEVIGNETACVGFANSAHEGMCINFREREDNRWSLADERRVRVAIQRVVRHSKVRLVAQNGGFDSAWLWYKDRIKVRPLWLDTLLAHHTLHPTWPHNLGFLTAQYTTHPFYKDEKDDWREGGDISSFWIYNVKDCCITWTVAKRLQEDLVKQGLDKFFHNHVMRLQPHLVGATVLGNKIDLVMKAQLSAEYQTELQQLYDTAQHQIRTAVGDAEYPEVNLNSPKQLGELFFRTLHLVGKGVSTNEDNRNAMIDNPRTKPICKELLITINRYKEKHKLFSTYIESKVDPDGRMRSDYKQYGTQFVPGRLSSAQTLWGSGMNLQNQPEMLRGMFIADKVLVND</sequence>
<evidence type="ECO:0000313" key="10">
    <source>
        <dbReference type="EMBL" id="CAB4150484.1"/>
    </source>
</evidence>
<dbReference type="GO" id="GO:0006260">
    <property type="term" value="P:DNA replication"/>
    <property type="evidence" value="ECO:0007669"/>
    <property type="project" value="InterPro"/>
</dbReference>
<dbReference type="Pfam" id="PF01612">
    <property type="entry name" value="DNA_pol_A_exo1"/>
    <property type="match status" value="1"/>
</dbReference>
<gene>
    <name evidence="10" type="ORF">UFOVP568_35</name>
</gene>